<protein>
    <submittedName>
        <fullName evidence="2">DUF1707 domain-containing protein</fullName>
    </submittedName>
</protein>
<comment type="caution">
    <text evidence="2">The sequence shown here is derived from an EMBL/GenBank/DDBJ whole genome shotgun (WGS) entry which is preliminary data.</text>
</comment>
<reference evidence="2 3" key="1">
    <citation type="submission" date="2019-05" db="EMBL/GenBank/DDBJ databases">
        <title>Draft genome sequence of Nonomuraea zeae DSM 100528.</title>
        <authorList>
            <person name="Saricaoglu S."/>
            <person name="Isik K."/>
        </authorList>
    </citation>
    <scope>NUCLEOTIDE SEQUENCE [LARGE SCALE GENOMIC DNA]</scope>
    <source>
        <strain evidence="2 3">DSM 100528</strain>
    </source>
</reference>
<dbReference type="RefSeq" id="WP_138698173.1">
    <property type="nucleotide sequence ID" value="NZ_JBHSAZ010000026.1"/>
</dbReference>
<dbReference type="PANTHER" id="PTHR40763">
    <property type="entry name" value="MEMBRANE PROTEIN-RELATED"/>
    <property type="match status" value="1"/>
</dbReference>
<sequence length="192" mass="21112">MSGDLVPQPPDSRMSDADRERLASRLHAAVGEGRLTLEEFEQRLGGVLSARTFGEAEPYVADLPGGPVTAHAAERTELRTVASPLKRRGNWVVARVLRVSAKAGPVKLDFTDAVIPHQVVEIELDVYAGSTTIVLPPGSSVDIDDVELIASPASVKDIARSPGYGRHFVVRGTQRAGRLLVRQQRRFWKWRW</sequence>
<accession>A0A5S4FV32</accession>
<dbReference type="PANTHER" id="PTHR40763:SF5">
    <property type="entry name" value="MEMBRANE PROTEIN"/>
    <property type="match status" value="1"/>
</dbReference>
<dbReference type="InterPro" id="IPR012551">
    <property type="entry name" value="DUF1707_SHOCT-like"/>
</dbReference>
<dbReference type="Pfam" id="PF08044">
    <property type="entry name" value="DUF1707"/>
    <property type="match status" value="1"/>
</dbReference>
<dbReference type="Proteomes" id="UP000306628">
    <property type="component" value="Unassembled WGS sequence"/>
</dbReference>
<evidence type="ECO:0000313" key="2">
    <source>
        <dbReference type="EMBL" id="TMR14238.1"/>
    </source>
</evidence>
<name>A0A5S4FV32_9ACTN</name>
<dbReference type="AlphaFoldDB" id="A0A5S4FV32"/>
<evidence type="ECO:0000259" key="1">
    <source>
        <dbReference type="Pfam" id="PF08044"/>
    </source>
</evidence>
<proteinExistence type="predicted"/>
<gene>
    <name evidence="2" type="ORF">ETD85_56970</name>
</gene>
<feature type="domain" description="DUF1707" evidence="1">
    <location>
        <begin position="13"/>
        <end position="64"/>
    </location>
</feature>
<dbReference type="OrthoDB" id="3428481at2"/>
<dbReference type="EMBL" id="VCKX01000413">
    <property type="protein sequence ID" value="TMR14238.1"/>
    <property type="molecule type" value="Genomic_DNA"/>
</dbReference>
<organism evidence="2 3">
    <name type="scientific">Nonomuraea zeae</name>
    <dbReference type="NCBI Taxonomy" id="1642303"/>
    <lineage>
        <taxon>Bacteria</taxon>
        <taxon>Bacillati</taxon>
        <taxon>Actinomycetota</taxon>
        <taxon>Actinomycetes</taxon>
        <taxon>Streptosporangiales</taxon>
        <taxon>Streptosporangiaceae</taxon>
        <taxon>Nonomuraea</taxon>
    </lineage>
</organism>
<evidence type="ECO:0000313" key="3">
    <source>
        <dbReference type="Proteomes" id="UP000306628"/>
    </source>
</evidence>
<keyword evidence="3" id="KW-1185">Reference proteome</keyword>